<organism evidence="2 3">
    <name type="scientific">Araneus ventricosus</name>
    <name type="common">Orbweaver spider</name>
    <name type="synonym">Epeira ventricosa</name>
    <dbReference type="NCBI Taxonomy" id="182803"/>
    <lineage>
        <taxon>Eukaryota</taxon>
        <taxon>Metazoa</taxon>
        <taxon>Ecdysozoa</taxon>
        <taxon>Arthropoda</taxon>
        <taxon>Chelicerata</taxon>
        <taxon>Arachnida</taxon>
        <taxon>Araneae</taxon>
        <taxon>Araneomorphae</taxon>
        <taxon>Entelegynae</taxon>
        <taxon>Araneoidea</taxon>
        <taxon>Araneidae</taxon>
        <taxon>Araneus</taxon>
    </lineage>
</organism>
<reference evidence="2 3" key="1">
    <citation type="journal article" date="2019" name="Sci. Rep.">
        <title>Orb-weaving spider Araneus ventricosus genome elucidates the spidroin gene catalogue.</title>
        <authorList>
            <person name="Kono N."/>
            <person name="Nakamura H."/>
            <person name="Ohtoshi R."/>
            <person name="Moran D.A.P."/>
            <person name="Shinohara A."/>
            <person name="Yoshida Y."/>
            <person name="Fujiwara M."/>
            <person name="Mori M."/>
            <person name="Tomita M."/>
            <person name="Arakawa K."/>
        </authorList>
    </citation>
    <scope>NUCLEOTIDE SEQUENCE [LARGE SCALE GENOMIC DNA]</scope>
</reference>
<dbReference type="AlphaFoldDB" id="A0A4Y2NPV2"/>
<gene>
    <name evidence="2" type="ORF">AVEN_73340_1</name>
</gene>
<name>A0A4Y2NPV2_ARAVE</name>
<evidence type="ECO:0000256" key="1">
    <source>
        <dbReference type="SAM" id="MobiDB-lite"/>
    </source>
</evidence>
<protein>
    <submittedName>
        <fullName evidence="2">Uncharacterized protein</fullName>
    </submittedName>
</protein>
<sequence>MVLTDSRCVSRAQRGLRQGDSSKSGDLLVILRPTNWIRKDVIFLSEHGPFPANLKRFHLSDSDQCSYGGSGTALHYATECALTVSWHVRKPAPNFEQWLKRVASNLVSRHKIRRIVKFISENRDIFRPP</sequence>
<keyword evidence="3" id="KW-1185">Reference proteome</keyword>
<feature type="region of interest" description="Disordered" evidence="1">
    <location>
        <begin position="1"/>
        <end position="21"/>
    </location>
</feature>
<accession>A0A4Y2NPV2</accession>
<evidence type="ECO:0000313" key="2">
    <source>
        <dbReference type="EMBL" id="GBN40659.1"/>
    </source>
</evidence>
<comment type="caution">
    <text evidence="2">The sequence shown here is derived from an EMBL/GenBank/DDBJ whole genome shotgun (WGS) entry which is preliminary data.</text>
</comment>
<proteinExistence type="predicted"/>
<evidence type="ECO:0000313" key="3">
    <source>
        <dbReference type="Proteomes" id="UP000499080"/>
    </source>
</evidence>
<dbReference type="EMBL" id="BGPR01009537">
    <property type="protein sequence ID" value="GBN40659.1"/>
    <property type="molecule type" value="Genomic_DNA"/>
</dbReference>
<dbReference type="Proteomes" id="UP000499080">
    <property type="component" value="Unassembled WGS sequence"/>
</dbReference>